<feature type="transmembrane region" description="Helical" evidence="1">
    <location>
        <begin position="331"/>
        <end position="352"/>
    </location>
</feature>
<accession>A0ABV7YTV0</accession>
<proteinExistence type="predicted"/>
<feature type="transmembrane region" description="Helical" evidence="1">
    <location>
        <begin position="114"/>
        <end position="131"/>
    </location>
</feature>
<feature type="transmembrane region" description="Helical" evidence="1">
    <location>
        <begin position="283"/>
        <end position="300"/>
    </location>
</feature>
<reference evidence="3" key="1">
    <citation type="journal article" date="2019" name="Int. J. Syst. Evol. Microbiol.">
        <title>The Global Catalogue of Microorganisms (GCM) 10K type strain sequencing project: providing services to taxonomists for standard genome sequencing and annotation.</title>
        <authorList>
            <consortium name="The Broad Institute Genomics Platform"/>
            <consortium name="The Broad Institute Genome Sequencing Center for Infectious Disease"/>
            <person name="Wu L."/>
            <person name="Ma J."/>
        </authorList>
    </citation>
    <scope>NUCLEOTIDE SEQUENCE [LARGE SCALE GENOMIC DNA]</scope>
    <source>
        <strain evidence="3">CECT 7956</strain>
    </source>
</reference>
<evidence type="ECO:0008006" key="4">
    <source>
        <dbReference type="Google" id="ProtNLM"/>
    </source>
</evidence>
<comment type="caution">
    <text evidence="2">The sequence shown here is derived from an EMBL/GenBank/DDBJ whole genome shotgun (WGS) entry which is preliminary data.</text>
</comment>
<evidence type="ECO:0000313" key="2">
    <source>
        <dbReference type="EMBL" id="MFC3810376.1"/>
    </source>
</evidence>
<evidence type="ECO:0000256" key="1">
    <source>
        <dbReference type="SAM" id="Phobius"/>
    </source>
</evidence>
<dbReference type="EMBL" id="JBHRYQ010000001">
    <property type="protein sequence ID" value="MFC3810376.1"/>
    <property type="molecule type" value="Genomic_DNA"/>
</dbReference>
<evidence type="ECO:0000313" key="3">
    <source>
        <dbReference type="Proteomes" id="UP001595616"/>
    </source>
</evidence>
<feature type="transmembrane region" description="Helical" evidence="1">
    <location>
        <begin position="307"/>
        <end position="325"/>
    </location>
</feature>
<feature type="transmembrane region" description="Helical" evidence="1">
    <location>
        <begin position="254"/>
        <end position="271"/>
    </location>
</feature>
<keyword evidence="3" id="KW-1185">Reference proteome</keyword>
<name>A0ABV7YTV0_9BACT</name>
<feature type="transmembrane region" description="Helical" evidence="1">
    <location>
        <begin position="203"/>
        <end position="224"/>
    </location>
</feature>
<organism evidence="2 3">
    <name type="scientific">Lacihabitans lacunae</name>
    <dbReference type="NCBI Taxonomy" id="1028214"/>
    <lineage>
        <taxon>Bacteria</taxon>
        <taxon>Pseudomonadati</taxon>
        <taxon>Bacteroidota</taxon>
        <taxon>Cytophagia</taxon>
        <taxon>Cytophagales</taxon>
        <taxon>Leadbetterellaceae</taxon>
        <taxon>Lacihabitans</taxon>
    </lineage>
</organism>
<keyword evidence="1" id="KW-0472">Membrane</keyword>
<dbReference type="Proteomes" id="UP001595616">
    <property type="component" value="Unassembled WGS sequence"/>
</dbReference>
<dbReference type="RefSeq" id="WP_379836464.1">
    <property type="nucleotide sequence ID" value="NZ_JBHRYQ010000001.1"/>
</dbReference>
<sequence>MLTFFRINSIFQVITLLVILFLLRFPYMGNALPLLTTELEWMLVGEKLNEGLSLYSGVLTQVGPLSAFFYRMMDLWFGKNQFMYETVAAILVLIQTLYFVFIVNRRNLLTEKNYIPGLFYLILMSCSFDFLKLSPILLSQIFMLIALNVALRQIEKRDGVGDDVFETGLFIGIATLFYLPSFVFIFWAILVLFLYTGINIRQMFMVILAFLLPIFFTYLFFYFNNLADDFLHIWLFNFANAFSLTLLGIRDIIITYSLPVALSILGIIRIFRMPRYNNFQNRAHQLLIIFGIFSFISLFLSQNFAPANLMFLVPFLAFFIAGFFVHYKKTFAPEVLSLAFFVVILFITYFGAKPSFGPKLLVLEKNRIEEEPFSDKYANKRIFVTGEHIYAYKNAKMATGYLSWKLAKNDFKNPNNYLSLVNIYANFKKDMPEVIFDKERVMPKILKNIPELADKYTSPEKNVYVLKK</sequence>
<protein>
    <recommendedName>
        <fullName evidence="4">Glycosyltransferase RgtA/B/C/D-like domain-containing protein</fullName>
    </recommendedName>
</protein>
<feature type="transmembrane region" description="Helical" evidence="1">
    <location>
        <begin position="82"/>
        <end position="102"/>
    </location>
</feature>
<feature type="transmembrane region" description="Helical" evidence="1">
    <location>
        <begin position="169"/>
        <end position="196"/>
    </location>
</feature>
<feature type="transmembrane region" description="Helical" evidence="1">
    <location>
        <begin position="7"/>
        <end position="27"/>
    </location>
</feature>
<keyword evidence="1" id="KW-0812">Transmembrane</keyword>
<keyword evidence="1" id="KW-1133">Transmembrane helix</keyword>
<gene>
    <name evidence="2" type="ORF">ACFOOI_06925</name>
</gene>